<dbReference type="PANTHER" id="PTHR23349:SF108">
    <property type="entry name" value="BHLH DOMAIN-CONTAINING PROTEIN"/>
    <property type="match status" value="1"/>
</dbReference>
<dbReference type="GO" id="GO:0032502">
    <property type="term" value="P:developmental process"/>
    <property type="evidence" value="ECO:0007669"/>
    <property type="project" value="TreeGrafter"/>
</dbReference>
<evidence type="ECO:0000313" key="4">
    <source>
        <dbReference type="EnsemblMetazoa" id="GAUT016036-PA"/>
    </source>
</evidence>
<protein>
    <recommendedName>
        <fullName evidence="3">BHLH domain-containing protein</fullName>
    </recommendedName>
</protein>
<feature type="region of interest" description="Disordered" evidence="2">
    <location>
        <begin position="438"/>
        <end position="505"/>
    </location>
</feature>
<dbReference type="GO" id="GO:0046983">
    <property type="term" value="F:protein dimerization activity"/>
    <property type="evidence" value="ECO:0007669"/>
    <property type="project" value="InterPro"/>
</dbReference>
<sequence length="690" mass="74440">MATLSILNYNLPPGLIMKVNKNGQQMSSTIINASNSLSKTFNKIIVQNVLSESNSNSLSVESKPSPNAIVRKIKDFGMIGSVNNALGAISLNVNVHKRSLEETKASRNQSKPIGKLSPSIAKKPKLTKEERAALKAVKKSAKENSLALAKLGSNGMVAIKPPGTPGRKGLPLPQAVARRNARERNRVKQVNNGFAALRERIPDEVAEAFETQSNSRSSGKKLSKVETLRMAVEYIRGLERLLGFDFPRNNEQNRSSSSGEDSFTIIKDEFEAMSPMLDEPFDDSLSYYEGDEYLHNTQQLLSPTTTSQADVLPSITTLNGLQYIRIPGTNTYQLITADVFASRIQSPQNSSIDDEQHFGALIDTNCLSPNAPGAITTADLHSASPSSIKVNDGASAAPATTSVSDKCHVNEGTSPSKYNNLLITPVPVSQMQATLSATTSSSSSSSSSSLSTSSSSSSSLSSSSSSSSSTSSCSPTPSANASSSLHRPTKTITRTATPVTITAQPPELSPAANEQLCLRQACAGNQQSQQTFMQPPATIRMTHIIKQEYNEAPTLPTLPTLTNTAISPNSNALVYQTSNSQHHQQQQQQQQLYLSPATLSISPPLDHATINPSASNVHDLPSFYSNEPNNSFYEEVVTLKKELTEVLLDSTHNNPILSDESMIDNIDWWEADTPKSDGDSNTIYKNHHFS</sequence>
<reference evidence="4" key="1">
    <citation type="submission" date="2020-05" db="UniProtKB">
        <authorList>
            <consortium name="EnsemblMetazoa"/>
        </authorList>
    </citation>
    <scope>IDENTIFICATION</scope>
    <source>
        <strain evidence="4">TTRI</strain>
    </source>
</reference>
<dbReference type="GO" id="GO:0000977">
    <property type="term" value="F:RNA polymerase II transcription regulatory region sequence-specific DNA binding"/>
    <property type="evidence" value="ECO:0007669"/>
    <property type="project" value="TreeGrafter"/>
</dbReference>
<accession>A0A1A9UUP2</accession>
<feature type="domain" description="BHLH" evidence="3">
    <location>
        <begin position="174"/>
        <end position="238"/>
    </location>
</feature>
<dbReference type="STRING" id="7395.A0A1A9UUP2"/>
<name>A0A1A9UUP2_GLOAU</name>
<dbReference type="EnsemblMetazoa" id="GAUT016036-RA">
    <property type="protein sequence ID" value="GAUT016036-PA"/>
    <property type="gene ID" value="GAUT016036"/>
</dbReference>
<dbReference type="Pfam" id="PF00010">
    <property type="entry name" value="HLH"/>
    <property type="match status" value="1"/>
</dbReference>
<dbReference type="SUPFAM" id="SSF47459">
    <property type="entry name" value="HLH, helix-loop-helix DNA-binding domain"/>
    <property type="match status" value="1"/>
</dbReference>
<evidence type="ECO:0000313" key="5">
    <source>
        <dbReference type="Proteomes" id="UP000078200"/>
    </source>
</evidence>
<dbReference type="GO" id="GO:0000981">
    <property type="term" value="F:DNA-binding transcription factor activity, RNA polymerase II-specific"/>
    <property type="evidence" value="ECO:0007669"/>
    <property type="project" value="TreeGrafter"/>
</dbReference>
<organism evidence="4 5">
    <name type="scientific">Glossina austeni</name>
    <name type="common">Savannah tsetse fly</name>
    <dbReference type="NCBI Taxonomy" id="7395"/>
    <lineage>
        <taxon>Eukaryota</taxon>
        <taxon>Metazoa</taxon>
        <taxon>Ecdysozoa</taxon>
        <taxon>Arthropoda</taxon>
        <taxon>Hexapoda</taxon>
        <taxon>Insecta</taxon>
        <taxon>Pterygota</taxon>
        <taxon>Neoptera</taxon>
        <taxon>Endopterygota</taxon>
        <taxon>Diptera</taxon>
        <taxon>Brachycera</taxon>
        <taxon>Muscomorpha</taxon>
        <taxon>Hippoboscoidea</taxon>
        <taxon>Glossinidae</taxon>
        <taxon>Glossina</taxon>
    </lineage>
</organism>
<dbReference type="InterPro" id="IPR011598">
    <property type="entry name" value="bHLH_dom"/>
</dbReference>
<dbReference type="CDD" id="cd19744">
    <property type="entry name" value="bHLH_TS_dAS-C_like"/>
    <property type="match status" value="1"/>
</dbReference>
<dbReference type="Proteomes" id="UP000078200">
    <property type="component" value="Unassembled WGS sequence"/>
</dbReference>
<keyword evidence="5" id="KW-1185">Reference proteome</keyword>
<dbReference type="InterPro" id="IPR050283">
    <property type="entry name" value="E-box_TF_Regulators"/>
</dbReference>
<evidence type="ECO:0000256" key="1">
    <source>
        <dbReference type="ARBA" id="ARBA00023125"/>
    </source>
</evidence>
<dbReference type="Gene3D" id="4.10.280.10">
    <property type="entry name" value="Helix-loop-helix DNA-binding domain"/>
    <property type="match status" value="1"/>
</dbReference>
<evidence type="ECO:0000259" key="3">
    <source>
        <dbReference type="PROSITE" id="PS50888"/>
    </source>
</evidence>
<dbReference type="SMART" id="SM00353">
    <property type="entry name" value="HLH"/>
    <property type="match status" value="1"/>
</dbReference>
<dbReference type="InterPro" id="IPR036638">
    <property type="entry name" value="HLH_DNA-bd_sf"/>
</dbReference>
<dbReference type="PROSITE" id="PS50888">
    <property type="entry name" value="BHLH"/>
    <property type="match status" value="1"/>
</dbReference>
<evidence type="ECO:0000256" key="2">
    <source>
        <dbReference type="SAM" id="MobiDB-lite"/>
    </source>
</evidence>
<feature type="region of interest" description="Disordered" evidence="2">
    <location>
        <begin position="102"/>
        <end position="127"/>
    </location>
</feature>
<dbReference type="VEuPathDB" id="VectorBase:GAUT016036"/>
<dbReference type="AlphaFoldDB" id="A0A1A9UUP2"/>
<keyword evidence="1" id="KW-0238">DNA-binding</keyword>
<feature type="region of interest" description="Disordered" evidence="2">
    <location>
        <begin position="384"/>
        <end position="418"/>
    </location>
</feature>
<dbReference type="PANTHER" id="PTHR23349">
    <property type="entry name" value="BASIC HELIX-LOOP-HELIX TRANSCRIPTION FACTOR, TWIST"/>
    <property type="match status" value="1"/>
</dbReference>
<proteinExistence type="predicted"/>
<feature type="compositionally biased region" description="Low complexity" evidence="2">
    <location>
        <begin position="438"/>
        <end position="503"/>
    </location>
</feature>